<dbReference type="GO" id="GO:0030295">
    <property type="term" value="F:protein kinase activator activity"/>
    <property type="evidence" value="ECO:0007669"/>
    <property type="project" value="TreeGrafter"/>
</dbReference>
<dbReference type="CDD" id="cd00082">
    <property type="entry name" value="HisKA"/>
    <property type="match status" value="1"/>
</dbReference>
<evidence type="ECO:0000256" key="3">
    <source>
        <dbReference type="ARBA" id="ARBA00022553"/>
    </source>
</evidence>
<accession>A0A934VDQ3</accession>
<evidence type="ECO:0000259" key="7">
    <source>
        <dbReference type="PROSITE" id="PS50109"/>
    </source>
</evidence>
<dbReference type="GO" id="GO:0000155">
    <property type="term" value="F:phosphorelay sensor kinase activity"/>
    <property type="evidence" value="ECO:0007669"/>
    <property type="project" value="InterPro"/>
</dbReference>
<keyword evidence="9" id="KW-1185">Reference proteome</keyword>
<reference evidence="8" key="1">
    <citation type="submission" date="2021-01" db="EMBL/GenBank/DDBJ databases">
        <title>Modified the classification status of verrucomicrobia.</title>
        <authorList>
            <person name="Feng X."/>
        </authorList>
    </citation>
    <scope>NUCLEOTIDE SEQUENCE</scope>
    <source>
        <strain evidence="8">JCM 18052</strain>
    </source>
</reference>
<organism evidence="8 9">
    <name type="scientific">Luteolibacter yonseiensis</name>
    <dbReference type="NCBI Taxonomy" id="1144680"/>
    <lineage>
        <taxon>Bacteria</taxon>
        <taxon>Pseudomonadati</taxon>
        <taxon>Verrucomicrobiota</taxon>
        <taxon>Verrucomicrobiia</taxon>
        <taxon>Verrucomicrobiales</taxon>
        <taxon>Verrucomicrobiaceae</taxon>
        <taxon>Luteolibacter</taxon>
    </lineage>
</organism>
<keyword evidence="3" id="KW-0597">Phosphoprotein</keyword>
<name>A0A934VDQ3_9BACT</name>
<protein>
    <recommendedName>
        <fullName evidence="2">histidine kinase</fullName>
        <ecNumber evidence="2">2.7.13.3</ecNumber>
    </recommendedName>
</protein>
<dbReference type="SUPFAM" id="SSF55874">
    <property type="entry name" value="ATPase domain of HSP90 chaperone/DNA topoisomerase II/histidine kinase"/>
    <property type="match status" value="1"/>
</dbReference>
<dbReference type="Pfam" id="PF00512">
    <property type="entry name" value="HisKA"/>
    <property type="match status" value="1"/>
</dbReference>
<dbReference type="EC" id="2.7.13.3" evidence="2"/>
<dbReference type="Gene3D" id="1.10.287.130">
    <property type="match status" value="1"/>
</dbReference>
<dbReference type="InterPro" id="IPR003661">
    <property type="entry name" value="HisK_dim/P_dom"/>
</dbReference>
<evidence type="ECO:0000256" key="2">
    <source>
        <dbReference type="ARBA" id="ARBA00012438"/>
    </source>
</evidence>
<dbReference type="EMBL" id="JAENIK010000013">
    <property type="protein sequence ID" value="MBK1818375.1"/>
    <property type="molecule type" value="Genomic_DNA"/>
</dbReference>
<dbReference type="InterPro" id="IPR004358">
    <property type="entry name" value="Sig_transdc_His_kin-like_C"/>
</dbReference>
<feature type="region of interest" description="Disordered" evidence="6">
    <location>
        <begin position="44"/>
        <end position="66"/>
    </location>
</feature>
<dbReference type="RefSeq" id="WP_200353322.1">
    <property type="nucleotide sequence ID" value="NZ_BAABHZ010000002.1"/>
</dbReference>
<dbReference type="GO" id="GO:0000156">
    <property type="term" value="F:phosphorelay response regulator activity"/>
    <property type="evidence" value="ECO:0007669"/>
    <property type="project" value="TreeGrafter"/>
</dbReference>
<dbReference type="SMART" id="SM00388">
    <property type="entry name" value="HisKA"/>
    <property type="match status" value="1"/>
</dbReference>
<dbReference type="InterPro" id="IPR036097">
    <property type="entry name" value="HisK_dim/P_sf"/>
</dbReference>
<dbReference type="InterPro" id="IPR050351">
    <property type="entry name" value="BphY/WalK/GraS-like"/>
</dbReference>
<dbReference type="AlphaFoldDB" id="A0A934VDQ3"/>
<dbReference type="PROSITE" id="PS50109">
    <property type="entry name" value="HIS_KIN"/>
    <property type="match status" value="1"/>
</dbReference>
<dbReference type="CDD" id="cd00075">
    <property type="entry name" value="HATPase"/>
    <property type="match status" value="1"/>
</dbReference>
<evidence type="ECO:0000313" key="8">
    <source>
        <dbReference type="EMBL" id="MBK1818375.1"/>
    </source>
</evidence>
<dbReference type="PRINTS" id="PR00344">
    <property type="entry name" value="BCTRLSENSOR"/>
</dbReference>
<comment type="catalytic activity">
    <reaction evidence="1">
        <text>ATP + protein L-histidine = ADP + protein N-phospho-L-histidine.</text>
        <dbReference type="EC" id="2.7.13.3"/>
    </reaction>
</comment>
<dbReference type="InterPro" id="IPR003594">
    <property type="entry name" value="HATPase_dom"/>
</dbReference>
<dbReference type="Pfam" id="PF02518">
    <property type="entry name" value="HATPase_c"/>
    <property type="match status" value="1"/>
</dbReference>
<dbReference type="GO" id="GO:0007234">
    <property type="term" value="P:osmosensory signaling via phosphorelay pathway"/>
    <property type="evidence" value="ECO:0007669"/>
    <property type="project" value="TreeGrafter"/>
</dbReference>
<gene>
    <name evidence="8" type="ORF">JIN84_22340</name>
</gene>
<dbReference type="SMART" id="SM00387">
    <property type="entry name" value="HATPase_c"/>
    <property type="match status" value="1"/>
</dbReference>
<dbReference type="SUPFAM" id="SSF47384">
    <property type="entry name" value="Homodimeric domain of signal transducing histidine kinase"/>
    <property type="match status" value="1"/>
</dbReference>
<evidence type="ECO:0000256" key="4">
    <source>
        <dbReference type="ARBA" id="ARBA00022679"/>
    </source>
</evidence>
<proteinExistence type="predicted"/>
<dbReference type="InterPro" id="IPR005467">
    <property type="entry name" value="His_kinase_dom"/>
</dbReference>
<dbReference type="InterPro" id="IPR036890">
    <property type="entry name" value="HATPase_C_sf"/>
</dbReference>
<feature type="domain" description="Histidine kinase" evidence="7">
    <location>
        <begin position="150"/>
        <end position="365"/>
    </location>
</feature>
<keyword evidence="4" id="KW-0808">Transferase</keyword>
<dbReference type="PANTHER" id="PTHR42878">
    <property type="entry name" value="TWO-COMPONENT HISTIDINE KINASE"/>
    <property type="match status" value="1"/>
</dbReference>
<evidence type="ECO:0000313" key="9">
    <source>
        <dbReference type="Proteomes" id="UP000600139"/>
    </source>
</evidence>
<sequence>MERILQEWEDFAREIWPGDVPEIEILRDHADEMLRAVAADIQTPQSELQRRKKSLGDGDASAGSASVDLSSTRHALSRVESGFDLRALVSEFRALRASVLHLWSLEPAVDVGEKLEDMTRFNEAIDQLLAESVLSYTGRINHSRDVFLGILGHDLRSPLSAVSMLAGMLEEHGDLNGMALQMASQITVSVKAMERMTKDLLDFTSTRLGAKMTLQRQPMDLGQLGREVIEELRTIHPTRVFDFETKGSCEGEWDPSRLRQLISNLLGNAVQHGSPDTPIGLYIDGSADEVVFHVRNQGNPIPRDSFTIIFDPMRRSGDENLSRPVGSIGLGLYIAREVATAHGGTISVGSGEEETVFLVRLPRKAGRV</sequence>
<evidence type="ECO:0000256" key="1">
    <source>
        <dbReference type="ARBA" id="ARBA00000085"/>
    </source>
</evidence>
<keyword evidence="5 8" id="KW-0418">Kinase</keyword>
<dbReference type="Proteomes" id="UP000600139">
    <property type="component" value="Unassembled WGS sequence"/>
</dbReference>
<dbReference type="Gene3D" id="3.30.565.10">
    <property type="entry name" value="Histidine kinase-like ATPase, C-terminal domain"/>
    <property type="match status" value="1"/>
</dbReference>
<comment type="caution">
    <text evidence="8">The sequence shown here is derived from an EMBL/GenBank/DDBJ whole genome shotgun (WGS) entry which is preliminary data.</text>
</comment>
<evidence type="ECO:0000256" key="6">
    <source>
        <dbReference type="SAM" id="MobiDB-lite"/>
    </source>
</evidence>
<evidence type="ECO:0000256" key="5">
    <source>
        <dbReference type="ARBA" id="ARBA00022777"/>
    </source>
</evidence>
<dbReference type="PANTHER" id="PTHR42878:SF15">
    <property type="entry name" value="BACTERIOPHYTOCHROME"/>
    <property type="match status" value="1"/>
</dbReference>